<evidence type="ECO:0008006" key="4">
    <source>
        <dbReference type="Google" id="ProtNLM"/>
    </source>
</evidence>
<reference evidence="2 3" key="1">
    <citation type="journal article" date="2019" name="Genome Biol. Evol.">
        <title>Insights into the evolution of the New World diploid cottons (Gossypium, subgenus Houzingenia) based on genome sequencing.</title>
        <authorList>
            <person name="Grover C.E."/>
            <person name="Arick M.A. 2nd"/>
            <person name="Thrash A."/>
            <person name="Conover J.L."/>
            <person name="Sanders W.S."/>
            <person name="Peterson D.G."/>
            <person name="Frelichowski J.E."/>
            <person name="Scheffler J.A."/>
            <person name="Scheffler B.E."/>
            <person name="Wendel J.F."/>
        </authorList>
    </citation>
    <scope>NUCLEOTIDE SEQUENCE [LARGE SCALE GENOMIC DNA]</scope>
    <source>
        <strain evidence="2">8</strain>
        <tissue evidence="2">Leaf</tissue>
    </source>
</reference>
<dbReference type="PANTHER" id="PTHR31286:SF173">
    <property type="entry name" value="DUF4283 DOMAIN-CONTAINING PROTEIN"/>
    <property type="match status" value="1"/>
</dbReference>
<dbReference type="InterPro" id="IPR040256">
    <property type="entry name" value="At4g02000-like"/>
</dbReference>
<dbReference type="EMBL" id="JABEZW010000005">
    <property type="protein sequence ID" value="MBA0765758.1"/>
    <property type="molecule type" value="Genomic_DNA"/>
</dbReference>
<evidence type="ECO:0000313" key="2">
    <source>
        <dbReference type="EMBL" id="MBA0765758.1"/>
    </source>
</evidence>
<keyword evidence="3" id="KW-1185">Reference proteome</keyword>
<name>A0A7J9DYU4_9ROSI</name>
<feature type="region of interest" description="Disordered" evidence="1">
    <location>
        <begin position="1"/>
        <end position="31"/>
    </location>
</feature>
<dbReference type="AlphaFoldDB" id="A0A7J9DYU4"/>
<evidence type="ECO:0000313" key="3">
    <source>
        <dbReference type="Proteomes" id="UP000593568"/>
    </source>
</evidence>
<dbReference type="Proteomes" id="UP000593568">
    <property type="component" value="Unassembled WGS sequence"/>
</dbReference>
<evidence type="ECO:0000256" key="1">
    <source>
        <dbReference type="SAM" id="MobiDB-lite"/>
    </source>
</evidence>
<comment type="caution">
    <text evidence="2">The sequence shown here is derived from an EMBL/GenBank/DDBJ whole genome shotgun (WGS) entry which is preliminary data.</text>
</comment>
<gene>
    <name evidence="2" type="ORF">Gotri_014910</name>
</gene>
<protein>
    <recommendedName>
        <fullName evidence="4">DUF4283 domain-containing protein</fullName>
    </recommendedName>
</protein>
<feature type="compositionally biased region" description="Acidic residues" evidence="1">
    <location>
        <begin position="22"/>
        <end position="31"/>
    </location>
</feature>
<accession>A0A7J9DYU4</accession>
<organism evidence="2 3">
    <name type="scientific">Gossypium trilobum</name>
    <dbReference type="NCBI Taxonomy" id="34281"/>
    <lineage>
        <taxon>Eukaryota</taxon>
        <taxon>Viridiplantae</taxon>
        <taxon>Streptophyta</taxon>
        <taxon>Embryophyta</taxon>
        <taxon>Tracheophyta</taxon>
        <taxon>Spermatophyta</taxon>
        <taxon>Magnoliopsida</taxon>
        <taxon>eudicotyledons</taxon>
        <taxon>Gunneridae</taxon>
        <taxon>Pentapetalae</taxon>
        <taxon>rosids</taxon>
        <taxon>malvids</taxon>
        <taxon>Malvales</taxon>
        <taxon>Malvaceae</taxon>
        <taxon>Malvoideae</taxon>
        <taxon>Gossypium</taxon>
    </lineage>
</organism>
<dbReference type="PANTHER" id="PTHR31286">
    <property type="entry name" value="GLYCINE-RICH CELL WALL STRUCTURAL PROTEIN 1.8-LIKE"/>
    <property type="match status" value="1"/>
</dbReference>
<sequence>MGEPTNNSFGRATKKVQRREDSPDEGGEDDIELKEGDVTKEIIDSVPSIDFFDRVFSLIQKIMENTLVVKFLGRKIGPWVVFGQYLMVQPWSPQFTPLEPFPHNFVAWMRILVDLLKPLVSKLQIAKRNHRVEYKSLPTICFHCGTYGRMKDDYPQNHNKEPIDGANNDLQQPKASVQQLNVSVQERVESEKFGDWMVVERRQLRLTKKSRAGLNDNQGKNLSGSRFNAFTSLVDDAGEIELGNT</sequence>
<feature type="compositionally biased region" description="Polar residues" evidence="1">
    <location>
        <begin position="1"/>
        <end position="10"/>
    </location>
</feature>
<proteinExistence type="predicted"/>